<feature type="region of interest" description="Disordered" evidence="1">
    <location>
        <begin position="196"/>
        <end position="224"/>
    </location>
</feature>
<evidence type="ECO:0000256" key="3">
    <source>
        <dbReference type="SAM" id="SignalP"/>
    </source>
</evidence>
<feature type="signal peptide" evidence="3">
    <location>
        <begin position="1"/>
        <end position="19"/>
    </location>
</feature>
<keyword evidence="3" id="KW-0732">Signal</keyword>
<evidence type="ECO:0000313" key="4">
    <source>
        <dbReference type="Proteomes" id="UP000046395"/>
    </source>
</evidence>
<dbReference type="WBParaSite" id="TMUE_2000007997.1">
    <property type="protein sequence ID" value="TMUE_2000007997.1"/>
    <property type="gene ID" value="WBGene00300116"/>
</dbReference>
<sequence>MGRPRLAHLWLLQILLCTAEVDFGRQNDLFVKNSTTLGKGAKTNGGPFVYYRNGQPALYCKNVECPSVGNIFYTYSCCNDGTDRKDGACCIKLTTAAKLFVALSIVVALLIFSSAIALSLRIGKCRRKKNCNRARRKGSSGNPSLTNYRTNESVRAELSRLQAAAQMNDSIALDSTDTSELLSSFRVEADAGVMTSSKLSKSLTGPNSKHASLSTSLNEQKKPRVNVLEEKSIKEDSSVARRSEGALSQAVWRSSNVLSTQSKQEDLLKLCPTKRSRNQCNTGSWQPNSDQSASSLSLPPLENLLPVHESTHNTCIPIMRTLQTNRPSFLATGSMLTSEPSAENSGHKLNCTPEHHDYISGSLVDRTGSATDARSTNGNVPIDISFNEISIGCSAGRSPNGSNASAAY</sequence>
<name>A0A5S6QMA8_TRIMR</name>
<organism evidence="4 5">
    <name type="scientific">Trichuris muris</name>
    <name type="common">Mouse whipworm</name>
    <dbReference type="NCBI Taxonomy" id="70415"/>
    <lineage>
        <taxon>Eukaryota</taxon>
        <taxon>Metazoa</taxon>
        <taxon>Ecdysozoa</taxon>
        <taxon>Nematoda</taxon>
        <taxon>Enoplea</taxon>
        <taxon>Dorylaimia</taxon>
        <taxon>Trichinellida</taxon>
        <taxon>Trichuridae</taxon>
        <taxon>Trichuris</taxon>
    </lineage>
</organism>
<reference evidence="5" key="1">
    <citation type="submission" date="2019-12" db="UniProtKB">
        <authorList>
            <consortium name="WormBaseParasite"/>
        </authorList>
    </citation>
    <scope>IDENTIFICATION</scope>
</reference>
<feature type="compositionally biased region" description="Polar residues" evidence="1">
    <location>
        <begin position="196"/>
        <end position="218"/>
    </location>
</feature>
<feature type="chain" id="PRO_5024455479" evidence="3">
    <location>
        <begin position="20"/>
        <end position="408"/>
    </location>
</feature>
<evidence type="ECO:0000313" key="5">
    <source>
        <dbReference type="WBParaSite" id="TMUE_2000007997.1"/>
    </source>
</evidence>
<keyword evidence="4" id="KW-1185">Reference proteome</keyword>
<protein>
    <submittedName>
        <fullName evidence="5">Uncharacterized protein</fullName>
    </submittedName>
</protein>
<dbReference type="Proteomes" id="UP000046395">
    <property type="component" value="Unassembled WGS sequence"/>
</dbReference>
<keyword evidence="2" id="KW-0812">Transmembrane</keyword>
<keyword evidence="2" id="KW-0472">Membrane</keyword>
<dbReference type="AlphaFoldDB" id="A0A5S6QMA8"/>
<feature type="region of interest" description="Disordered" evidence="1">
    <location>
        <begin position="278"/>
        <end position="297"/>
    </location>
</feature>
<evidence type="ECO:0000256" key="2">
    <source>
        <dbReference type="SAM" id="Phobius"/>
    </source>
</evidence>
<evidence type="ECO:0000256" key="1">
    <source>
        <dbReference type="SAM" id="MobiDB-lite"/>
    </source>
</evidence>
<keyword evidence="2" id="KW-1133">Transmembrane helix</keyword>
<proteinExistence type="predicted"/>
<feature type="transmembrane region" description="Helical" evidence="2">
    <location>
        <begin position="99"/>
        <end position="120"/>
    </location>
</feature>
<feature type="compositionally biased region" description="Low complexity" evidence="1">
    <location>
        <begin position="287"/>
        <end position="297"/>
    </location>
</feature>
<accession>A0A5S6QMA8</accession>